<dbReference type="RefSeq" id="WP_346104959.1">
    <property type="nucleotide sequence ID" value="NZ_BAAAOD010000040.1"/>
</dbReference>
<dbReference type="InterPro" id="IPR011075">
    <property type="entry name" value="TetR_C"/>
</dbReference>
<dbReference type="InterPro" id="IPR001647">
    <property type="entry name" value="HTH_TetR"/>
</dbReference>
<dbReference type="PRINTS" id="PR00455">
    <property type="entry name" value="HTHTETR"/>
</dbReference>
<dbReference type="PROSITE" id="PS50977">
    <property type="entry name" value="HTH_TETR_2"/>
    <property type="match status" value="1"/>
</dbReference>
<sequence>MTSRFPDERRREVLAATRDLVAERGYSSTTVEAVAAATRTSKATLYRQWGDKAALVVEAVSAGSPLAIDRIDTGSLAGDLAAVVDQLAARAAVDVPIVLGLAGAGQRDPALPAALSSRLLPQVEALRAVVGRAVARGELPVDPPAARHLPYLLAGAVVAPTLLDGPAAVADAGYLRSVCDDVLLPALGAACR</sequence>
<evidence type="ECO:0000256" key="4">
    <source>
        <dbReference type="PROSITE-ProRule" id="PRU00335"/>
    </source>
</evidence>
<dbReference type="PANTHER" id="PTHR30055:SF148">
    <property type="entry name" value="TETR-FAMILY TRANSCRIPTIONAL REGULATOR"/>
    <property type="match status" value="1"/>
</dbReference>
<evidence type="ECO:0000259" key="5">
    <source>
        <dbReference type="PROSITE" id="PS50977"/>
    </source>
</evidence>
<dbReference type="Proteomes" id="UP001367513">
    <property type="component" value="Unassembled WGS sequence"/>
</dbReference>
<keyword evidence="7" id="KW-1185">Reference proteome</keyword>
<dbReference type="SUPFAM" id="SSF48498">
    <property type="entry name" value="Tetracyclin repressor-like, C-terminal domain"/>
    <property type="match status" value="1"/>
</dbReference>
<evidence type="ECO:0000256" key="3">
    <source>
        <dbReference type="ARBA" id="ARBA00023163"/>
    </source>
</evidence>
<evidence type="ECO:0000313" key="7">
    <source>
        <dbReference type="Proteomes" id="UP001367513"/>
    </source>
</evidence>
<dbReference type="InterPro" id="IPR050109">
    <property type="entry name" value="HTH-type_TetR-like_transc_reg"/>
</dbReference>
<dbReference type="Pfam" id="PF16859">
    <property type="entry name" value="TetR_C_11"/>
    <property type="match status" value="1"/>
</dbReference>
<accession>A0ABU9AA62</accession>
<keyword evidence="2 4" id="KW-0238">DNA-binding</keyword>
<evidence type="ECO:0000256" key="2">
    <source>
        <dbReference type="ARBA" id="ARBA00023125"/>
    </source>
</evidence>
<protein>
    <submittedName>
        <fullName evidence="6">TetR/AcrR family transcriptional regulator</fullName>
    </submittedName>
</protein>
<dbReference type="Gene3D" id="1.10.357.10">
    <property type="entry name" value="Tetracycline Repressor, domain 2"/>
    <property type="match status" value="1"/>
</dbReference>
<feature type="DNA-binding region" description="H-T-H motif" evidence="4">
    <location>
        <begin position="30"/>
        <end position="49"/>
    </location>
</feature>
<feature type="domain" description="HTH tetR-type" evidence="5">
    <location>
        <begin position="7"/>
        <end position="67"/>
    </location>
</feature>
<organism evidence="6 7">
    <name type="scientific">Pseudonocardia alni subsp. carboxydivorans</name>
    <dbReference type="NCBI Taxonomy" id="415010"/>
    <lineage>
        <taxon>Bacteria</taxon>
        <taxon>Bacillati</taxon>
        <taxon>Actinomycetota</taxon>
        <taxon>Actinomycetes</taxon>
        <taxon>Pseudonocardiales</taxon>
        <taxon>Pseudonocardiaceae</taxon>
        <taxon>Pseudonocardia</taxon>
    </lineage>
</organism>
<dbReference type="Gene3D" id="1.10.10.60">
    <property type="entry name" value="Homeodomain-like"/>
    <property type="match status" value="1"/>
</dbReference>
<evidence type="ECO:0000313" key="6">
    <source>
        <dbReference type="EMBL" id="MEK6463266.1"/>
    </source>
</evidence>
<reference evidence="6 7" key="1">
    <citation type="submission" date="2024-03" db="EMBL/GenBank/DDBJ databases">
        <title>Draft genome sequence of Pseudonocardia carboxydivorans JCM 14827.</title>
        <authorList>
            <person name="Duangmal K."/>
        </authorList>
    </citation>
    <scope>NUCLEOTIDE SEQUENCE [LARGE SCALE GENOMIC DNA]</scope>
    <source>
        <strain evidence="6 7">JCM 14827</strain>
    </source>
</reference>
<dbReference type="PANTHER" id="PTHR30055">
    <property type="entry name" value="HTH-TYPE TRANSCRIPTIONAL REGULATOR RUTR"/>
    <property type="match status" value="1"/>
</dbReference>
<keyword evidence="3" id="KW-0804">Transcription</keyword>
<gene>
    <name evidence="6" type="ORF">WG925_05870</name>
</gene>
<dbReference type="EMBL" id="JBBPIX010000002">
    <property type="protein sequence ID" value="MEK6463266.1"/>
    <property type="molecule type" value="Genomic_DNA"/>
</dbReference>
<keyword evidence="1" id="KW-0805">Transcription regulation</keyword>
<dbReference type="SUPFAM" id="SSF46689">
    <property type="entry name" value="Homeodomain-like"/>
    <property type="match status" value="1"/>
</dbReference>
<dbReference type="Pfam" id="PF00440">
    <property type="entry name" value="TetR_N"/>
    <property type="match status" value="1"/>
</dbReference>
<evidence type="ECO:0000256" key="1">
    <source>
        <dbReference type="ARBA" id="ARBA00023015"/>
    </source>
</evidence>
<dbReference type="InterPro" id="IPR036271">
    <property type="entry name" value="Tet_transcr_reg_TetR-rel_C_sf"/>
</dbReference>
<comment type="caution">
    <text evidence="6">The sequence shown here is derived from an EMBL/GenBank/DDBJ whole genome shotgun (WGS) entry which is preliminary data.</text>
</comment>
<proteinExistence type="predicted"/>
<dbReference type="InterPro" id="IPR009057">
    <property type="entry name" value="Homeodomain-like_sf"/>
</dbReference>
<name>A0ABU9AA62_PSEA5</name>